<keyword evidence="2" id="KW-1185">Reference proteome</keyword>
<dbReference type="InterPro" id="IPR025530">
    <property type="entry name" value="DUF4417"/>
</dbReference>
<dbReference type="AlphaFoldDB" id="A0A1M6PXR1"/>
<name>A0A1M6PXR1_9BACT</name>
<accession>A0A1M6PXR1</accession>
<reference evidence="2" key="1">
    <citation type="submission" date="2016-11" db="EMBL/GenBank/DDBJ databases">
        <authorList>
            <person name="Varghese N."/>
            <person name="Submissions S."/>
        </authorList>
    </citation>
    <scope>NUCLEOTIDE SEQUENCE [LARGE SCALE GENOMIC DNA]</scope>
    <source>
        <strain evidence="2">UWOS</strain>
    </source>
</reference>
<evidence type="ECO:0000313" key="1">
    <source>
        <dbReference type="EMBL" id="SHK12710.1"/>
    </source>
</evidence>
<protein>
    <submittedName>
        <fullName evidence="1">Uncharacterized protein</fullName>
    </submittedName>
</protein>
<dbReference type="Pfam" id="PF14386">
    <property type="entry name" value="DUF4417"/>
    <property type="match status" value="1"/>
</dbReference>
<dbReference type="Proteomes" id="UP000184275">
    <property type="component" value="Unassembled WGS sequence"/>
</dbReference>
<sequence>MKNKIPFIAKWGLLFHKQKYPRIYKQKIDLRGKKFVLINEISKIPHEERKNYILLFYADEKHFNAYYADLNEKRIKTLQEFYAICGLDFSTYPGLDEDENIVAIKRIRKFCSFCQQHDILCIYNIVWTSKESYKVAFSNVEKGSVVIISTYRLQDNDDEVFRKGYPKMKRSMRPSIILCYGKPQKIMEKDVSKGLVIKVPPRFELLKMEYTKKSGQCSFLENLLTA</sequence>
<proteinExistence type="predicted"/>
<organism evidence="1 2">
    <name type="scientific">Fibrobacter intestinalis</name>
    <dbReference type="NCBI Taxonomy" id="28122"/>
    <lineage>
        <taxon>Bacteria</taxon>
        <taxon>Pseudomonadati</taxon>
        <taxon>Fibrobacterota</taxon>
        <taxon>Fibrobacteria</taxon>
        <taxon>Fibrobacterales</taxon>
        <taxon>Fibrobacteraceae</taxon>
        <taxon>Fibrobacter</taxon>
    </lineage>
</organism>
<evidence type="ECO:0000313" key="2">
    <source>
        <dbReference type="Proteomes" id="UP000184275"/>
    </source>
</evidence>
<dbReference type="RefSeq" id="WP_073301813.1">
    <property type="nucleotide sequence ID" value="NZ_FRAW01000001.1"/>
</dbReference>
<dbReference type="EMBL" id="FRAW01000001">
    <property type="protein sequence ID" value="SHK12710.1"/>
    <property type="molecule type" value="Genomic_DNA"/>
</dbReference>
<gene>
    <name evidence="1" type="ORF">SAMN05720469_101165</name>
</gene>